<proteinExistence type="predicted"/>
<evidence type="ECO:0000313" key="3">
    <source>
        <dbReference type="Proteomes" id="UP000031307"/>
    </source>
</evidence>
<dbReference type="InterPro" id="IPR034154">
    <property type="entry name" value="TOPRIM_DnaG/twinkle"/>
</dbReference>
<comment type="caution">
    <text evidence="2">The sequence shown here is derived from an EMBL/GenBank/DDBJ whole genome shotgun (WGS) entry which is preliminary data.</text>
</comment>
<dbReference type="InterPro" id="IPR006171">
    <property type="entry name" value="TOPRIM_dom"/>
</dbReference>
<feature type="domain" description="Toprim" evidence="1">
    <location>
        <begin position="204"/>
        <end position="304"/>
    </location>
</feature>
<dbReference type="EMBL" id="JSAM01000074">
    <property type="protein sequence ID" value="KIA77552.1"/>
    <property type="molecule type" value="Genomic_DNA"/>
</dbReference>
<name>A0A0C1E8P1_9BACT</name>
<reference evidence="2 3" key="1">
    <citation type="journal article" date="2014" name="Mol. Biol. Evol.">
        <title>Massive expansion of Ubiquitination-related gene families within the Chlamydiae.</title>
        <authorList>
            <person name="Domman D."/>
            <person name="Collingro A."/>
            <person name="Lagkouvardos I."/>
            <person name="Gehre L."/>
            <person name="Weinmaier T."/>
            <person name="Rattei T."/>
            <person name="Subtil A."/>
            <person name="Horn M."/>
        </authorList>
    </citation>
    <scope>NUCLEOTIDE SEQUENCE [LARGE SCALE GENOMIC DNA]</scope>
    <source>
        <strain evidence="2 3">OEW1</strain>
    </source>
</reference>
<accession>A0A0C1E8P1</accession>
<evidence type="ECO:0000313" key="2">
    <source>
        <dbReference type="EMBL" id="KIA77552.1"/>
    </source>
</evidence>
<gene>
    <name evidence="2" type="ORF">DB43_GE00330</name>
</gene>
<sequence length="424" mass="48541">MGKNMYESNCLRHMSQNEIPFQGPLICDGNIHRFSRDAKKNQPDEWYVAHLGFLSSSQPYLCCSYGSWSDGCKFEYKSWEDSNKVYSSADRKELQSKIEENRRLTLIEQQKRHEEAAKKAKTIWDSASSFGRHLYLEEKKVEAYGIRFNETYSLFIPVKNIEGDILSLQFIYQENGKFLKRFLPGGEKQGHFHLIGQIHEESLICIAEGYATGASWHEATSHPTVIAFDSGNLFSVTQAIRSRYPSHRILIVGDDDVNAKMNVGRQKATEAAETHNCLCIFPEFKNQRCGKLFTDFNDLHVSHGLAEIRIQLESLVSKQETISKHLSFKDIDLLIDQTSSFEDLTGYVWKAFLANKKHLKGSEIKRLSKKIANKAGISVKDLEDEEERKEINHRSIALSVIDSFGHGNLVEHLGKIWKWNETGL</sequence>
<dbReference type="CDD" id="cd01029">
    <property type="entry name" value="TOPRIM_primases"/>
    <property type="match status" value="1"/>
</dbReference>
<dbReference type="AlphaFoldDB" id="A0A0C1E8P1"/>
<organism evidence="2 3">
    <name type="scientific">Parachlamydia acanthamoebae</name>
    <dbReference type="NCBI Taxonomy" id="83552"/>
    <lineage>
        <taxon>Bacteria</taxon>
        <taxon>Pseudomonadati</taxon>
        <taxon>Chlamydiota</taxon>
        <taxon>Chlamydiia</taxon>
        <taxon>Parachlamydiales</taxon>
        <taxon>Parachlamydiaceae</taxon>
        <taxon>Parachlamydia</taxon>
    </lineage>
</organism>
<evidence type="ECO:0000259" key="1">
    <source>
        <dbReference type="Pfam" id="PF13362"/>
    </source>
</evidence>
<protein>
    <recommendedName>
        <fullName evidence="1">Toprim domain-containing protein</fullName>
    </recommendedName>
</protein>
<dbReference type="Pfam" id="PF13362">
    <property type="entry name" value="Toprim_3"/>
    <property type="match status" value="1"/>
</dbReference>
<dbReference type="Proteomes" id="UP000031307">
    <property type="component" value="Unassembled WGS sequence"/>
</dbReference>
<dbReference type="PATRIC" id="fig|83552.4.peg.1304"/>